<organism evidence="2 4">
    <name type="scientific">Heterodera trifolii</name>
    <dbReference type="NCBI Taxonomy" id="157864"/>
    <lineage>
        <taxon>Eukaryota</taxon>
        <taxon>Metazoa</taxon>
        <taxon>Ecdysozoa</taxon>
        <taxon>Nematoda</taxon>
        <taxon>Chromadorea</taxon>
        <taxon>Rhabditida</taxon>
        <taxon>Tylenchina</taxon>
        <taxon>Tylenchomorpha</taxon>
        <taxon>Tylenchoidea</taxon>
        <taxon>Heteroderidae</taxon>
        <taxon>Heteroderinae</taxon>
        <taxon>Heterodera</taxon>
    </lineage>
</organism>
<accession>A0ABD2L2B8</accession>
<gene>
    <name evidence="3" type="ORF">niasHT_013625</name>
    <name evidence="2" type="ORF">niasHT_013678</name>
</gene>
<evidence type="ECO:0000256" key="1">
    <source>
        <dbReference type="SAM" id="MobiDB-lite"/>
    </source>
</evidence>
<evidence type="ECO:0000313" key="3">
    <source>
        <dbReference type="EMBL" id="KAL3114628.1"/>
    </source>
</evidence>
<evidence type="ECO:0000313" key="2">
    <source>
        <dbReference type="EMBL" id="KAL3108654.1"/>
    </source>
</evidence>
<name>A0ABD2L2B8_9BILA</name>
<sequence>MREARAVPRECGRMREARAVPRECGRMREARAVPRECGRMREARAVPRECGRMREARAVPRECGRMREARAVPREWSRVVVAVGPSLPPRPISPFPSQQHNTDQNTFCSSIRPSPAAERRESSHQSSPSLSLAAALLASGLNTNWGFCEGSAPLLYGWAPTAYAIRRTLPTNSSSHTFAFLCRPPHFPQSFRSEAPGKQALEIERMKK</sequence>
<dbReference type="EMBL" id="JBICBT010000589">
    <property type="protein sequence ID" value="KAL3108654.1"/>
    <property type="molecule type" value="Genomic_DNA"/>
</dbReference>
<feature type="compositionally biased region" description="Polar residues" evidence="1">
    <location>
        <begin position="98"/>
        <end position="112"/>
    </location>
</feature>
<dbReference type="AlphaFoldDB" id="A0ABD2L2B8"/>
<comment type="caution">
    <text evidence="2">The sequence shown here is derived from an EMBL/GenBank/DDBJ whole genome shotgun (WGS) entry which is preliminary data.</text>
</comment>
<evidence type="ECO:0000313" key="4">
    <source>
        <dbReference type="Proteomes" id="UP001620626"/>
    </source>
</evidence>
<reference evidence="2 4" key="1">
    <citation type="submission" date="2024-10" db="EMBL/GenBank/DDBJ databases">
        <authorList>
            <person name="Kim D."/>
        </authorList>
    </citation>
    <scope>NUCLEOTIDE SEQUENCE [LARGE SCALE GENOMIC DNA]</scope>
    <source>
        <strain evidence="2">BH-2024</strain>
    </source>
</reference>
<protein>
    <submittedName>
        <fullName evidence="2">Uncharacterized protein</fullName>
    </submittedName>
</protein>
<proteinExistence type="predicted"/>
<keyword evidence="4" id="KW-1185">Reference proteome</keyword>
<feature type="region of interest" description="Disordered" evidence="1">
    <location>
        <begin position="87"/>
        <end position="126"/>
    </location>
</feature>
<dbReference type="EMBL" id="JBICBT010000412">
    <property type="protein sequence ID" value="KAL3114628.1"/>
    <property type="molecule type" value="Genomic_DNA"/>
</dbReference>
<dbReference type="Proteomes" id="UP001620626">
    <property type="component" value="Unassembled WGS sequence"/>
</dbReference>